<organism evidence="4 5">
    <name type="scientific">Penicillium cosmopolitanum</name>
    <dbReference type="NCBI Taxonomy" id="1131564"/>
    <lineage>
        <taxon>Eukaryota</taxon>
        <taxon>Fungi</taxon>
        <taxon>Dikarya</taxon>
        <taxon>Ascomycota</taxon>
        <taxon>Pezizomycotina</taxon>
        <taxon>Eurotiomycetes</taxon>
        <taxon>Eurotiomycetidae</taxon>
        <taxon>Eurotiales</taxon>
        <taxon>Aspergillaceae</taxon>
        <taxon>Penicillium</taxon>
    </lineage>
</organism>
<dbReference type="EMBL" id="JAPZBU010000008">
    <property type="protein sequence ID" value="KAJ5391512.1"/>
    <property type="molecule type" value="Genomic_DNA"/>
</dbReference>
<accession>A0A9W9VY16</accession>
<feature type="domain" description="Alpha-L-rhamnosidase six-hairpin glycosidase" evidence="2">
    <location>
        <begin position="253"/>
        <end position="441"/>
    </location>
</feature>
<evidence type="ECO:0000259" key="2">
    <source>
        <dbReference type="Pfam" id="PF17389"/>
    </source>
</evidence>
<dbReference type="AlphaFoldDB" id="A0A9W9VY16"/>
<keyword evidence="1" id="KW-0732">Signal</keyword>
<evidence type="ECO:0000256" key="1">
    <source>
        <dbReference type="SAM" id="SignalP"/>
    </source>
</evidence>
<comment type="caution">
    <text evidence="4">The sequence shown here is derived from an EMBL/GenBank/DDBJ whole genome shotgun (WGS) entry which is preliminary data.</text>
</comment>
<dbReference type="GO" id="GO:0005975">
    <property type="term" value="P:carbohydrate metabolic process"/>
    <property type="evidence" value="ECO:0007669"/>
    <property type="project" value="InterPro"/>
</dbReference>
<dbReference type="SUPFAM" id="SSF48208">
    <property type="entry name" value="Six-hairpin glycosidases"/>
    <property type="match status" value="1"/>
</dbReference>
<dbReference type="OrthoDB" id="10036721at2759"/>
<name>A0A9W9VY16_9EURO</name>
<dbReference type="Gene3D" id="1.50.10.10">
    <property type="match status" value="1"/>
</dbReference>
<reference evidence="4" key="1">
    <citation type="submission" date="2022-12" db="EMBL/GenBank/DDBJ databases">
        <authorList>
            <person name="Petersen C."/>
        </authorList>
    </citation>
    <scope>NUCLEOTIDE SEQUENCE</scope>
    <source>
        <strain evidence="4">IBT 29677</strain>
    </source>
</reference>
<proteinExistence type="predicted"/>
<dbReference type="InterPro" id="IPR012341">
    <property type="entry name" value="6hp_glycosidase-like_sf"/>
</dbReference>
<protein>
    <recommendedName>
        <fullName evidence="6">Alpha-L-rhamnosidase six-hairpin glycosidase domain-containing protein</fullName>
    </recommendedName>
</protein>
<feature type="signal peptide" evidence="1">
    <location>
        <begin position="1"/>
        <end position="27"/>
    </location>
</feature>
<evidence type="ECO:0000313" key="5">
    <source>
        <dbReference type="Proteomes" id="UP001147747"/>
    </source>
</evidence>
<evidence type="ECO:0000259" key="3">
    <source>
        <dbReference type="Pfam" id="PF17390"/>
    </source>
</evidence>
<dbReference type="InterPro" id="IPR008928">
    <property type="entry name" value="6-hairpin_glycosidase_sf"/>
</dbReference>
<dbReference type="Proteomes" id="UP001147747">
    <property type="component" value="Unassembled WGS sequence"/>
</dbReference>
<feature type="domain" description="Alpha-L-rhamnosidase C-terminal" evidence="3">
    <location>
        <begin position="581"/>
        <end position="649"/>
    </location>
</feature>
<dbReference type="RefSeq" id="XP_056487190.1">
    <property type="nucleotide sequence ID" value="XM_056631639.1"/>
</dbReference>
<dbReference type="GO" id="GO:0003824">
    <property type="term" value="F:catalytic activity"/>
    <property type="evidence" value="ECO:0007669"/>
    <property type="project" value="UniProtKB-ARBA"/>
</dbReference>
<keyword evidence="5" id="KW-1185">Reference proteome</keyword>
<dbReference type="InterPro" id="IPR035396">
    <property type="entry name" value="Bac_rhamnosid6H"/>
</dbReference>
<evidence type="ECO:0000313" key="4">
    <source>
        <dbReference type="EMBL" id="KAJ5391512.1"/>
    </source>
</evidence>
<dbReference type="Pfam" id="PF17389">
    <property type="entry name" value="Bac_rhamnosid6H"/>
    <property type="match status" value="1"/>
</dbReference>
<dbReference type="PANTHER" id="PTHR34987:SF5">
    <property type="entry name" value="ALPHA-RHAMNOSIDASE"/>
    <property type="match status" value="1"/>
</dbReference>
<evidence type="ECO:0008006" key="6">
    <source>
        <dbReference type="Google" id="ProtNLM"/>
    </source>
</evidence>
<dbReference type="Pfam" id="PF17390">
    <property type="entry name" value="Bac_rhamnosid_C"/>
    <property type="match status" value="1"/>
</dbReference>
<dbReference type="GeneID" id="81370619"/>
<gene>
    <name evidence="4" type="ORF">N7509_007002</name>
</gene>
<dbReference type="InterPro" id="IPR035398">
    <property type="entry name" value="Bac_rhamnosid_C"/>
</dbReference>
<dbReference type="PANTHER" id="PTHR34987">
    <property type="entry name" value="C, PUTATIVE (AFU_ORTHOLOGUE AFUA_3G02880)-RELATED"/>
    <property type="match status" value="1"/>
</dbReference>
<dbReference type="Gene3D" id="2.60.420.10">
    <property type="entry name" value="Maltose phosphorylase, domain 3"/>
    <property type="match status" value="1"/>
</dbReference>
<reference evidence="4" key="2">
    <citation type="journal article" date="2023" name="IMA Fungus">
        <title>Comparative genomic study of the Penicillium genus elucidates a diverse pangenome and 15 lateral gene transfer events.</title>
        <authorList>
            <person name="Petersen C."/>
            <person name="Sorensen T."/>
            <person name="Nielsen M.R."/>
            <person name="Sondergaard T.E."/>
            <person name="Sorensen J.L."/>
            <person name="Fitzpatrick D.A."/>
            <person name="Frisvad J.C."/>
            <person name="Nielsen K.L."/>
        </authorList>
    </citation>
    <scope>NUCLEOTIDE SEQUENCE</scope>
    <source>
        <strain evidence="4">IBT 29677</strain>
    </source>
</reference>
<feature type="chain" id="PRO_5040939331" description="Alpha-L-rhamnosidase six-hairpin glycosidase domain-containing protein" evidence="1">
    <location>
        <begin position="28"/>
        <end position="683"/>
    </location>
</feature>
<sequence length="683" mass="73781">MVSLPNSTRVHILILWLILGLSDFSKACWVNSTCSGPLEPSFPGPWEKNIFSPSSRIVSPKRALNADKGFHANYPSHSQLKSNGSLAIYDFGQLVGGLVSINFTAIGNGSIGLSFTEAKNFTGFVSDESNGGSTPDGALLFEVSSQSPTKGSYSTPIEKLRGGFRYLSIFTLTNSTKFEVTMESVEVNLSFQPSWPNLRAYGGYFHSNDNLLNRIWYASVYTLQSNNIPPTTGRAWPAPDNSWSNDANLGPGSSVLVDGAKRDRAVWAGDLGISIPSSLVGLGDLESSKNSLNILYINQNSNTGELPEVGPPISFFGSDTYHMATMIATHDYFLFSNDTEYLESIWSSYIHAMNFIISKVDNTGLLNVTGTSGWGRSASAAGYSTIGNMLMYGTLKTGASLAIWMNDSNLAKGWEHMAAKLKTTINSPSYNWDSDAGAFKNSNSDQSIFPADGNSMALSFDGANASHLTKVSDHLSNNWGPIGAMVPEMPGTISPYIESYEIKGHLKIRQTKRALDLIRLSWGWYLNNPMGTESSTIEGYNEDGSFLYTANEGYDKAGSYPSHAHGWSTGPVDALVNYVVGLEPKSPGGATWTLAPQVGDLSFAEGGFTTPLGKFSAAWQIKSNGLNLQYDTPSITSGVLCLPLDSSKRIFVDGIKQRAKPSNISRDLIEISLPGGKHTISQL</sequence>